<dbReference type="InterPro" id="IPR029044">
    <property type="entry name" value="Nucleotide-diphossugar_trans"/>
</dbReference>
<accession>A0A7D7IV49</accession>
<dbReference type="PANTHER" id="PTHR43179:SF7">
    <property type="entry name" value="RHAMNOSYLTRANSFERASE WBBL"/>
    <property type="match status" value="1"/>
</dbReference>
<dbReference type="AlphaFoldDB" id="A0A7D7IV49"/>
<dbReference type="Pfam" id="PF00535">
    <property type="entry name" value="Glycos_transf_2"/>
    <property type="match status" value="1"/>
</dbReference>
<reference evidence="2 3" key="1">
    <citation type="submission" date="2020-06" db="EMBL/GenBank/DDBJ databases">
        <title>REHAB project genomes.</title>
        <authorList>
            <person name="Shaw L.P."/>
        </authorList>
    </citation>
    <scope>NUCLEOTIDE SEQUENCE [LARGE SCALE GENOMIC DNA]</scope>
    <source>
        <strain evidence="2 3">RHB07-C04</strain>
    </source>
</reference>
<evidence type="ECO:0000259" key="1">
    <source>
        <dbReference type="Pfam" id="PF00535"/>
    </source>
</evidence>
<dbReference type="SUPFAM" id="SSF53448">
    <property type="entry name" value="Nucleotide-diphospho-sugar transferases"/>
    <property type="match status" value="1"/>
</dbReference>
<dbReference type="Proteomes" id="UP000514715">
    <property type="component" value="Chromosome"/>
</dbReference>
<organism evidence="2 3">
    <name type="scientific">Escherichia coli</name>
    <dbReference type="NCBI Taxonomy" id="562"/>
    <lineage>
        <taxon>Bacteria</taxon>
        <taxon>Pseudomonadati</taxon>
        <taxon>Pseudomonadota</taxon>
        <taxon>Gammaproteobacteria</taxon>
        <taxon>Enterobacterales</taxon>
        <taxon>Enterobacteriaceae</taxon>
        <taxon>Escherichia</taxon>
    </lineage>
</organism>
<proteinExistence type="predicted"/>
<dbReference type="GO" id="GO:0016740">
    <property type="term" value="F:transferase activity"/>
    <property type="evidence" value="ECO:0007669"/>
    <property type="project" value="UniProtKB-KW"/>
</dbReference>
<dbReference type="EMBL" id="CP057975">
    <property type="protein sequence ID" value="QMP43429.1"/>
    <property type="molecule type" value="Genomic_DNA"/>
</dbReference>
<evidence type="ECO:0000313" key="3">
    <source>
        <dbReference type="Proteomes" id="UP000514715"/>
    </source>
</evidence>
<gene>
    <name evidence="2" type="ORF">HVW04_00440</name>
</gene>
<dbReference type="RefSeq" id="WP_046201421.1">
    <property type="nucleotide sequence ID" value="NZ_AP027512.1"/>
</dbReference>
<evidence type="ECO:0000313" key="2">
    <source>
        <dbReference type="EMBL" id="QMP43429.1"/>
    </source>
</evidence>
<sequence>MLSLITVNYNSSKAISNLLSSFAITSAIGFDNIEFIIFDNYYSDSEVNKLKGLEEQYSFVKVIYNKVNVGFAEGNNIASGYATNDYLFFVNPDCIFSVDVINEIFQLIRDNEDKPFFFPIIDENNKDVRYSFRFPFLSHYISNSKWRWYTGANLFILKDTFNFIGKWPEDYFMYSEDTDLHYNLLLKDINVKIAKSKIIHIGNASVCTVWNTLERERKVFSSMLKFSKKYNKQLDFILYYIGVSFSYFLKKPSYALLRLRAMNFRLNK</sequence>
<keyword evidence="2" id="KW-0808">Transferase</keyword>
<dbReference type="PANTHER" id="PTHR43179">
    <property type="entry name" value="RHAMNOSYLTRANSFERASE WBBL"/>
    <property type="match status" value="1"/>
</dbReference>
<protein>
    <submittedName>
        <fullName evidence="2">Glycosyltransferase family 2 protein</fullName>
    </submittedName>
</protein>
<dbReference type="InterPro" id="IPR001173">
    <property type="entry name" value="Glyco_trans_2-like"/>
</dbReference>
<dbReference type="Gene3D" id="3.90.550.10">
    <property type="entry name" value="Spore Coat Polysaccharide Biosynthesis Protein SpsA, Chain A"/>
    <property type="match status" value="1"/>
</dbReference>
<name>A0A7D7IV49_ECOLX</name>
<feature type="domain" description="Glycosyltransferase 2-like" evidence="1">
    <location>
        <begin position="3"/>
        <end position="133"/>
    </location>
</feature>